<dbReference type="PANTHER" id="PTHR30250:SF26">
    <property type="entry name" value="PSMA PROTEIN"/>
    <property type="match status" value="1"/>
</dbReference>
<dbReference type="GO" id="GO:0005886">
    <property type="term" value="C:plasma membrane"/>
    <property type="evidence" value="ECO:0007669"/>
    <property type="project" value="UniProtKB-SubCell"/>
</dbReference>
<feature type="transmembrane region" description="Helical" evidence="6">
    <location>
        <begin position="194"/>
        <end position="212"/>
    </location>
</feature>
<dbReference type="PANTHER" id="PTHR30250">
    <property type="entry name" value="PST FAMILY PREDICTED COLANIC ACID TRANSPORTER"/>
    <property type="match status" value="1"/>
</dbReference>
<gene>
    <name evidence="7" type="ORF">MSSAC_4175</name>
</gene>
<evidence type="ECO:0000256" key="4">
    <source>
        <dbReference type="ARBA" id="ARBA00022989"/>
    </source>
</evidence>
<feature type="transmembrane region" description="Helical" evidence="6">
    <location>
        <begin position="96"/>
        <end position="118"/>
    </location>
</feature>
<dbReference type="KEGG" id="msj:MSSAC_4175"/>
<dbReference type="InterPro" id="IPR050833">
    <property type="entry name" value="Poly_Biosynth_Transport"/>
</dbReference>
<dbReference type="HOGENOM" id="CLU_039594_1_0_2"/>
<dbReference type="InterPro" id="IPR002797">
    <property type="entry name" value="Polysacc_synth"/>
</dbReference>
<feature type="transmembrane region" description="Helical" evidence="6">
    <location>
        <begin position="322"/>
        <end position="342"/>
    </location>
</feature>
<comment type="subcellular location">
    <subcellularLocation>
        <location evidence="1">Cell membrane</location>
        <topology evidence="1">Multi-pass membrane protein</topology>
    </subcellularLocation>
</comment>
<feature type="transmembrane region" description="Helical" evidence="6">
    <location>
        <begin position="170"/>
        <end position="188"/>
    </location>
</feature>
<feature type="transmembrane region" description="Helical" evidence="6">
    <location>
        <begin position="47"/>
        <end position="66"/>
    </location>
</feature>
<feature type="transmembrane region" description="Helical" evidence="6">
    <location>
        <begin position="386"/>
        <end position="410"/>
    </location>
</feature>
<evidence type="ECO:0000313" key="8">
    <source>
        <dbReference type="Proteomes" id="UP000033123"/>
    </source>
</evidence>
<feature type="transmembrane region" description="Helical" evidence="6">
    <location>
        <begin position="474"/>
        <end position="497"/>
    </location>
</feature>
<evidence type="ECO:0000256" key="2">
    <source>
        <dbReference type="ARBA" id="ARBA00022475"/>
    </source>
</evidence>
<evidence type="ECO:0000256" key="1">
    <source>
        <dbReference type="ARBA" id="ARBA00004651"/>
    </source>
</evidence>
<proteinExistence type="predicted"/>
<feature type="transmembrane region" description="Helical" evidence="6">
    <location>
        <begin position="448"/>
        <end position="468"/>
    </location>
</feature>
<dbReference type="AlphaFoldDB" id="A0A0E3PUL2"/>
<feature type="transmembrane region" description="Helical" evidence="6">
    <location>
        <begin position="23"/>
        <end position="41"/>
    </location>
</feature>
<accession>A0A0E3PUL2</accession>
<dbReference type="PATRIC" id="fig|1434118.4.peg.5355"/>
<dbReference type="Pfam" id="PF01943">
    <property type="entry name" value="Polysacc_synt"/>
    <property type="match status" value="1"/>
</dbReference>
<keyword evidence="3 6" id="KW-0812">Transmembrane</keyword>
<evidence type="ECO:0000256" key="5">
    <source>
        <dbReference type="ARBA" id="ARBA00023136"/>
    </source>
</evidence>
<evidence type="ECO:0000256" key="6">
    <source>
        <dbReference type="SAM" id="Phobius"/>
    </source>
</evidence>
<feature type="transmembrane region" description="Helical" evidence="6">
    <location>
        <begin position="133"/>
        <end position="158"/>
    </location>
</feature>
<feature type="transmembrane region" description="Helical" evidence="6">
    <location>
        <begin position="280"/>
        <end position="301"/>
    </location>
</feature>
<dbReference type="STRING" id="1434118.MSSAC_4175"/>
<feature type="transmembrane region" description="Helical" evidence="6">
    <location>
        <begin position="354"/>
        <end position="374"/>
    </location>
</feature>
<dbReference type="EMBL" id="CP009508">
    <property type="protein sequence ID" value="AKB38765.1"/>
    <property type="molecule type" value="Genomic_DNA"/>
</dbReference>
<dbReference type="Proteomes" id="UP000033123">
    <property type="component" value="Chromosome"/>
</dbReference>
<keyword evidence="2" id="KW-1003">Cell membrane</keyword>
<keyword evidence="5 6" id="KW-0472">Membrane</keyword>
<sequence length="522" mass="57794">MTNPAPLDIKFTQRFSKNVTSNIVYFVINIIIGLKLVPYFVDTLGLAAYGLIPLATSITSYVTLIIDSLNTSISRYLTIDLQRSDIARANQTFNTALFGTLAIVLILIPIVLLVAWLAPEFFDTGDIPSGDVFILFSLILGSVLIRAWSSNFMVTLFAHNRLDYRNLVNIVNLVTQLILIIIFFTIFLPSLVYVGISYFIAALVSLFVAYNFSRKVCPDLQISISSYSQARFREIRGIAFWVVIGAIGFMLNANIALTIVNRLFGNVAGSEYSLVIQWSILLNGISGLVTNAMTPMIYNYYSKRDTAGLIKFALFAMKCMSLFMTPIIGLVCLFSPQLLTLWMGSDEYAHLAPLMWIVVSPVIVTVQVSAISSIDVGYGRVKVPAFYSLFAGILNVYLSCTLPFIFGLGVYGVAISGAITKILHTGISAPLYVAYVVHVPLSTFIKEIVRGISYLSGFIMAATLILVVFPASTIFMTIIIGLVLLIGYTVLVLKYILYEDEKEKLRPCIPEILIRHIPTWVL</sequence>
<name>A0A0E3PUL2_9EURY</name>
<feature type="transmembrane region" description="Helical" evidence="6">
    <location>
        <begin position="422"/>
        <end position="441"/>
    </location>
</feature>
<evidence type="ECO:0000313" key="7">
    <source>
        <dbReference type="EMBL" id="AKB38765.1"/>
    </source>
</evidence>
<dbReference type="GeneID" id="24873915"/>
<organism evidence="7 8">
    <name type="scientific">Methanosarcina siciliae C2J</name>
    <dbReference type="NCBI Taxonomy" id="1434118"/>
    <lineage>
        <taxon>Archaea</taxon>
        <taxon>Methanobacteriati</taxon>
        <taxon>Methanobacteriota</taxon>
        <taxon>Stenosarchaea group</taxon>
        <taxon>Methanomicrobia</taxon>
        <taxon>Methanosarcinales</taxon>
        <taxon>Methanosarcinaceae</taxon>
        <taxon>Methanosarcina</taxon>
    </lineage>
</organism>
<protein>
    <recommendedName>
        <fullName evidence="9">Polysaccharide biosynthesis protein</fullName>
    </recommendedName>
</protein>
<feature type="transmembrane region" description="Helical" evidence="6">
    <location>
        <begin position="238"/>
        <end position="260"/>
    </location>
</feature>
<keyword evidence="4 6" id="KW-1133">Transmembrane helix</keyword>
<dbReference type="RefSeq" id="WP_197082090.1">
    <property type="nucleotide sequence ID" value="NZ_CP009508.1"/>
</dbReference>
<evidence type="ECO:0008006" key="9">
    <source>
        <dbReference type="Google" id="ProtNLM"/>
    </source>
</evidence>
<reference evidence="7 8" key="1">
    <citation type="submission" date="2014-07" db="EMBL/GenBank/DDBJ databases">
        <title>Methanogenic archaea and the global carbon cycle.</title>
        <authorList>
            <person name="Henriksen J.R."/>
            <person name="Luke J."/>
            <person name="Reinhart S."/>
            <person name="Benedict M.N."/>
            <person name="Youngblut N.D."/>
            <person name="Metcalf M.E."/>
            <person name="Whitaker R.J."/>
            <person name="Metcalf W.W."/>
        </authorList>
    </citation>
    <scope>NUCLEOTIDE SEQUENCE [LARGE SCALE GENOMIC DNA]</scope>
    <source>
        <strain evidence="7 8">C2J</strain>
    </source>
</reference>
<evidence type="ECO:0000256" key="3">
    <source>
        <dbReference type="ARBA" id="ARBA00022692"/>
    </source>
</evidence>